<dbReference type="OrthoDB" id="8553452at2"/>
<dbReference type="InterPro" id="IPR002202">
    <property type="entry name" value="HMG_CoA_Rdtase"/>
</dbReference>
<accession>A0A318SGG1</accession>
<feature type="transmembrane region" description="Helical" evidence="1">
    <location>
        <begin position="1487"/>
        <end position="1511"/>
    </location>
</feature>
<proteinExistence type="predicted"/>
<evidence type="ECO:0000313" key="3">
    <source>
        <dbReference type="Proteomes" id="UP000247540"/>
    </source>
</evidence>
<dbReference type="GO" id="GO:0004420">
    <property type="term" value="F:hydroxymethylglutaryl-CoA reductase (NADPH) activity"/>
    <property type="evidence" value="ECO:0007669"/>
    <property type="project" value="InterPro"/>
</dbReference>
<organism evidence="2 3">
    <name type="scientific">Xylophilus ampelinus</name>
    <dbReference type="NCBI Taxonomy" id="54067"/>
    <lineage>
        <taxon>Bacteria</taxon>
        <taxon>Pseudomonadati</taxon>
        <taxon>Pseudomonadota</taxon>
        <taxon>Betaproteobacteria</taxon>
        <taxon>Burkholderiales</taxon>
        <taxon>Xylophilus</taxon>
    </lineage>
</organism>
<dbReference type="EMBL" id="QJTC01000011">
    <property type="protein sequence ID" value="PYE77913.1"/>
    <property type="molecule type" value="Genomic_DNA"/>
</dbReference>
<reference evidence="2 3" key="1">
    <citation type="submission" date="2018-06" db="EMBL/GenBank/DDBJ databases">
        <title>Genomic Encyclopedia of Type Strains, Phase III (KMG-III): the genomes of soil and plant-associated and newly described type strains.</title>
        <authorList>
            <person name="Whitman W."/>
        </authorList>
    </citation>
    <scope>NUCLEOTIDE SEQUENCE [LARGE SCALE GENOMIC DNA]</scope>
    <source>
        <strain evidence="2 3">CECT 7646</strain>
    </source>
</reference>
<dbReference type="InterPro" id="IPR050708">
    <property type="entry name" value="T6SS_VgrG/RHS"/>
</dbReference>
<comment type="caution">
    <text evidence="2">The sequence shown here is derived from an EMBL/GenBank/DDBJ whole genome shotgun (WGS) entry which is preliminary data.</text>
</comment>
<dbReference type="PANTHER" id="PTHR32305">
    <property type="match status" value="1"/>
</dbReference>
<dbReference type="Pfam" id="PF05593">
    <property type="entry name" value="RHS_repeat"/>
    <property type="match status" value="1"/>
</dbReference>
<feature type="transmembrane region" description="Helical" evidence="1">
    <location>
        <begin position="1370"/>
        <end position="1391"/>
    </location>
</feature>
<keyword evidence="3" id="KW-1185">Reference proteome</keyword>
<dbReference type="NCBIfam" id="TIGR01643">
    <property type="entry name" value="YD_repeat_2x"/>
    <property type="match status" value="2"/>
</dbReference>
<dbReference type="Proteomes" id="UP000247540">
    <property type="component" value="Unassembled WGS sequence"/>
</dbReference>
<feature type="transmembrane region" description="Helical" evidence="1">
    <location>
        <begin position="1531"/>
        <end position="1555"/>
    </location>
</feature>
<keyword evidence="1" id="KW-0472">Membrane</keyword>
<dbReference type="NCBIfam" id="TIGR03696">
    <property type="entry name" value="Rhs_assc_core"/>
    <property type="match status" value="1"/>
</dbReference>
<dbReference type="GO" id="GO:0015936">
    <property type="term" value="P:coenzyme A metabolic process"/>
    <property type="evidence" value="ECO:0007669"/>
    <property type="project" value="InterPro"/>
</dbReference>
<dbReference type="InterPro" id="IPR022385">
    <property type="entry name" value="Rhs_assc_core"/>
</dbReference>
<dbReference type="InterPro" id="IPR031325">
    <property type="entry name" value="RHS_repeat"/>
</dbReference>
<feature type="transmembrane region" description="Helical" evidence="1">
    <location>
        <begin position="1397"/>
        <end position="1417"/>
    </location>
</feature>
<name>A0A318SGG1_9BURK</name>
<feature type="transmembrane region" description="Helical" evidence="1">
    <location>
        <begin position="1429"/>
        <end position="1453"/>
    </location>
</feature>
<dbReference type="InterPro" id="IPR006530">
    <property type="entry name" value="YD"/>
</dbReference>
<sequence>MTYSFDGSQALNRISSAIEDVIPNSGSLLLNIPIADLVGVTEDIGLKINLSYSLGGGGTLGLPTNWSFGIPSIASGSAIGIKGSRYIVDPFWTDATGYASGLKYVNNHGVKFVDNIVSQPLPHGQYGVEYQFTYSDTDGSVCYFDSTGALLMKANRYGSYVYYAYTPEPQGNLLAYIIDSFGQKTTFTYELGQIVVTLPNGLPVTINTDAGHVYSVVDLIGDATIFNYTTQNDFSVISTVTYPSGKTTNVVYTTIGFLDQSGNSYAIPAVSDLYLLDPKNALLAHYQYTYGTQSGGNTFTGFTGGYSLSSSSDGLLDSNNTAYVYDVEVRTLDQAGTIRSLTNIFYSFAHVPIMQNTYVIDDEGVQLGYQQTNSLYNIAADAYNQQPNYLSPKQTQQLFFALHSTLGVPQTQITYEYDDFGNTTSKQTSAWSDSSQAYVMNLVETASYFTQDSPITTLVDSATKTDATNQGIRTVNTLTLDSKSIATSTVNYSHDGGTTWNGWKTRSQSYDSSGREVSVTIKWAAADVPGVQQTSSAFVYAYDAANFTVGTTITDALGFASLHAISTLYGQKVLEITSSGSTTTYAYDQLGRLVTKTSPSGRQTTHAYKTFVSDGENSAIVIDPLGYQIKTVTDPLGRTIATYDNVNPNDSTPLRLLTQKQYDVLGNVVTHIDKFGNATTSAFNSLGKPTRSVDPLSNKTTLAYDFASNSTITSINGIAQTKVVTDSFGRAVMEERYPNTMSSDKTAQYTMSRASGYDGFNNLTWKTTSQVTAGVATVLHTKSYAYDPESQRISANFSAPNGTTRLKQSVYDLNRKKVSQTKTVTYPDGRVYTVTGDSRQFDALGQMTLLTNNAGQSESFRYDCDQHLVSKTLFDGSVIEYTYKADGYKASESWLENGVAKTTAYTYDAAGRLLETSNASGSVANTYSIDGVLTSITYPDGKKLSYILDGYSRAISQQDFGGATTTYTYTPQNQILSVSTANDVLTHLYCADPAVNLMLGAPLGVILADNYTETYRYDAQGRKNGLQRVSTKDVTLLSELGVFNALDKLISNASSSQITTATTVNHQRTISYDAFGQVTSDTLTGNSSQTISAQTFQYDGNGNVLQSTGPAAGHSTSYTYNNIDQLISFASNSGQPSTQEFDTNGRLVVDGAGNHYTYDVPGQLLGVEDAVGATSYTYYPNELLATRTSEASTVGMYYDNLQQAINTTQGDAMTHFLMVGSKRFASYCGDASPFYYGTNRRQDTVLGCSTELDGGETLIGGTSYSAYGLQADSSVGMDASNNFGWNQEYKDIDNNLVYLRARFYDPVTMRFISRDSKSVDNRYAYCSGDPVNNVDPSGHDDVAVGVGAGVGAVAAVALTYAAITYGPAIVAFITGATAVASAAVGGGAVAAGILGGVAATAAAAAITASAPVLAVAAAGTTAIATVSAVAAGGGALTASAIGAVVGSGLGAYVGGTMGALAGGAVGGMVGTGVTVAAPVVTAAASTAVGYVGTALASVAGAVVETATAATATATATVSAATSMAAEAVAGAAAAVGIESAADAALVLVGAVLLALL</sequence>
<evidence type="ECO:0000256" key="1">
    <source>
        <dbReference type="SAM" id="Phobius"/>
    </source>
</evidence>
<protein>
    <submittedName>
        <fullName evidence="2">RHS repeat-associated protein</fullName>
    </submittedName>
</protein>
<dbReference type="RefSeq" id="WP_110465645.1">
    <property type="nucleotide sequence ID" value="NZ_JAMOFZ010000011.1"/>
</dbReference>
<gene>
    <name evidence="2" type="ORF">DFQ15_11157</name>
</gene>
<keyword evidence="1" id="KW-0812">Transmembrane</keyword>
<feature type="transmembrane region" description="Helical" evidence="1">
    <location>
        <begin position="1342"/>
        <end position="1363"/>
    </location>
</feature>
<dbReference type="Gene3D" id="2.180.10.10">
    <property type="entry name" value="RHS repeat-associated core"/>
    <property type="match status" value="1"/>
</dbReference>
<keyword evidence="1" id="KW-1133">Transmembrane helix</keyword>
<dbReference type="PROSITE" id="PS50065">
    <property type="entry name" value="HMG_COA_REDUCTASE_4"/>
    <property type="match status" value="1"/>
</dbReference>
<evidence type="ECO:0000313" key="2">
    <source>
        <dbReference type="EMBL" id="PYE77913.1"/>
    </source>
</evidence>
<dbReference type="PANTHER" id="PTHR32305:SF15">
    <property type="entry name" value="PROTEIN RHSA-RELATED"/>
    <property type="match status" value="1"/>
</dbReference>
<feature type="transmembrane region" description="Helical" evidence="1">
    <location>
        <begin position="1459"/>
        <end position="1480"/>
    </location>
</feature>